<evidence type="ECO:0000313" key="3">
    <source>
        <dbReference type="Proteomes" id="UP000828390"/>
    </source>
</evidence>
<reference evidence="2" key="1">
    <citation type="journal article" date="2019" name="bioRxiv">
        <title>The Genome of the Zebra Mussel, Dreissena polymorpha: A Resource for Invasive Species Research.</title>
        <authorList>
            <person name="McCartney M.A."/>
            <person name="Auch B."/>
            <person name="Kono T."/>
            <person name="Mallez S."/>
            <person name="Zhang Y."/>
            <person name="Obille A."/>
            <person name="Becker A."/>
            <person name="Abrahante J.E."/>
            <person name="Garbe J."/>
            <person name="Badalamenti J.P."/>
            <person name="Herman A."/>
            <person name="Mangelson H."/>
            <person name="Liachko I."/>
            <person name="Sullivan S."/>
            <person name="Sone E.D."/>
            <person name="Koren S."/>
            <person name="Silverstein K.A.T."/>
            <person name="Beckman K.B."/>
            <person name="Gohl D.M."/>
        </authorList>
    </citation>
    <scope>NUCLEOTIDE SEQUENCE</scope>
    <source>
        <strain evidence="2">Duluth1</strain>
        <tissue evidence="2">Whole animal</tissue>
    </source>
</reference>
<proteinExistence type="predicted"/>
<dbReference type="AlphaFoldDB" id="A0A9D4G0I2"/>
<feature type="region of interest" description="Disordered" evidence="1">
    <location>
        <begin position="1"/>
        <end position="23"/>
    </location>
</feature>
<keyword evidence="3" id="KW-1185">Reference proteome</keyword>
<feature type="compositionally biased region" description="Basic and acidic residues" evidence="1">
    <location>
        <begin position="77"/>
        <end position="86"/>
    </location>
</feature>
<feature type="region of interest" description="Disordered" evidence="1">
    <location>
        <begin position="72"/>
        <end position="99"/>
    </location>
</feature>
<protein>
    <submittedName>
        <fullName evidence="2">Uncharacterized protein</fullName>
    </submittedName>
</protein>
<reference evidence="2" key="2">
    <citation type="submission" date="2020-11" db="EMBL/GenBank/DDBJ databases">
        <authorList>
            <person name="McCartney M.A."/>
            <person name="Auch B."/>
            <person name="Kono T."/>
            <person name="Mallez S."/>
            <person name="Becker A."/>
            <person name="Gohl D.M."/>
            <person name="Silverstein K.A.T."/>
            <person name="Koren S."/>
            <person name="Bechman K.B."/>
            <person name="Herman A."/>
            <person name="Abrahante J.E."/>
            <person name="Garbe J."/>
        </authorList>
    </citation>
    <scope>NUCLEOTIDE SEQUENCE</scope>
    <source>
        <strain evidence="2">Duluth1</strain>
        <tissue evidence="2">Whole animal</tissue>
    </source>
</reference>
<evidence type="ECO:0000313" key="2">
    <source>
        <dbReference type="EMBL" id="KAH3808434.1"/>
    </source>
</evidence>
<comment type="caution">
    <text evidence="2">The sequence shown here is derived from an EMBL/GenBank/DDBJ whole genome shotgun (WGS) entry which is preliminary data.</text>
</comment>
<organism evidence="2 3">
    <name type="scientific">Dreissena polymorpha</name>
    <name type="common">Zebra mussel</name>
    <name type="synonym">Mytilus polymorpha</name>
    <dbReference type="NCBI Taxonomy" id="45954"/>
    <lineage>
        <taxon>Eukaryota</taxon>
        <taxon>Metazoa</taxon>
        <taxon>Spiralia</taxon>
        <taxon>Lophotrochozoa</taxon>
        <taxon>Mollusca</taxon>
        <taxon>Bivalvia</taxon>
        <taxon>Autobranchia</taxon>
        <taxon>Heteroconchia</taxon>
        <taxon>Euheterodonta</taxon>
        <taxon>Imparidentia</taxon>
        <taxon>Neoheterodontei</taxon>
        <taxon>Myida</taxon>
        <taxon>Dreissenoidea</taxon>
        <taxon>Dreissenidae</taxon>
        <taxon>Dreissena</taxon>
    </lineage>
</organism>
<evidence type="ECO:0000256" key="1">
    <source>
        <dbReference type="SAM" id="MobiDB-lite"/>
    </source>
</evidence>
<sequence length="99" mass="11624">MRAVTVLTSPRLRERPEPPEWTSGSVEQTFVMNELQEYVTEHRACGLRNTINTLQPQQGNDYRETEDLDISMEQEEDFKRDDHTEDMAEETIAINKEDH</sequence>
<dbReference type="Proteomes" id="UP000828390">
    <property type="component" value="Unassembled WGS sequence"/>
</dbReference>
<dbReference type="EMBL" id="JAIWYP010000006">
    <property type="protein sequence ID" value="KAH3808434.1"/>
    <property type="molecule type" value="Genomic_DNA"/>
</dbReference>
<accession>A0A9D4G0I2</accession>
<name>A0A9D4G0I2_DREPO</name>
<gene>
    <name evidence="2" type="ORF">DPMN_136788</name>
</gene>